<name>A0ABT6AI51_9BURK</name>
<dbReference type="RefSeq" id="WP_276263925.1">
    <property type="nucleotide sequence ID" value="NZ_JARJLM010000084.1"/>
</dbReference>
<organism evidence="1 2">
    <name type="scientific">Cupriavidus basilensis</name>
    <dbReference type="NCBI Taxonomy" id="68895"/>
    <lineage>
        <taxon>Bacteria</taxon>
        <taxon>Pseudomonadati</taxon>
        <taxon>Pseudomonadota</taxon>
        <taxon>Betaproteobacteria</taxon>
        <taxon>Burkholderiales</taxon>
        <taxon>Burkholderiaceae</taxon>
        <taxon>Cupriavidus</taxon>
    </lineage>
</organism>
<keyword evidence="2" id="KW-1185">Reference proteome</keyword>
<proteinExistence type="predicted"/>
<comment type="caution">
    <text evidence="1">The sequence shown here is derived from an EMBL/GenBank/DDBJ whole genome shotgun (WGS) entry which is preliminary data.</text>
</comment>
<gene>
    <name evidence="1" type="ORF">P3W85_04830</name>
</gene>
<evidence type="ECO:0000313" key="1">
    <source>
        <dbReference type="EMBL" id="MDF3832276.1"/>
    </source>
</evidence>
<sequence>MLRSHCEIIITFNALSWCAAQRERLRLSSAVCKWLERRASLPYSGDLVFSLKPSSTPIAEMSLGRIVRAALATIDLEAGRYEPPDPAKTMLPTPTARWTLERCDHTDIRAVGRDILLPRSAPAY</sequence>
<accession>A0ABT6AI51</accession>
<dbReference type="Proteomes" id="UP001216674">
    <property type="component" value="Unassembled WGS sequence"/>
</dbReference>
<protein>
    <submittedName>
        <fullName evidence="1">Uncharacterized protein</fullName>
    </submittedName>
</protein>
<dbReference type="EMBL" id="JARJLM010000084">
    <property type="protein sequence ID" value="MDF3832276.1"/>
    <property type="molecule type" value="Genomic_DNA"/>
</dbReference>
<evidence type="ECO:0000313" key="2">
    <source>
        <dbReference type="Proteomes" id="UP001216674"/>
    </source>
</evidence>
<reference evidence="1 2" key="1">
    <citation type="submission" date="2023-03" db="EMBL/GenBank/DDBJ databases">
        <title>Draft assemblies of triclosan tolerant bacteria isolated from returned activated sludge.</title>
        <authorList>
            <person name="Van Hamelsveld S."/>
        </authorList>
    </citation>
    <scope>NUCLEOTIDE SEQUENCE [LARGE SCALE GENOMIC DNA]</scope>
    <source>
        <strain evidence="1 2">GW210010_S58</strain>
    </source>
</reference>